<gene>
    <name evidence="1" type="ORF">SDC9_178765</name>
</gene>
<name>A0A645GWM3_9ZZZZ</name>
<dbReference type="AlphaFoldDB" id="A0A645GWM3"/>
<protein>
    <submittedName>
        <fullName evidence="1">Uncharacterized protein</fullName>
    </submittedName>
</protein>
<proteinExistence type="predicted"/>
<evidence type="ECO:0000313" key="1">
    <source>
        <dbReference type="EMBL" id="MPN31291.1"/>
    </source>
</evidence>
<sequence length="151" mass="16116">MGNDALRQVVGLDPVGHRQFLQARRQSPVAADHAVDQAVVAEMVEAAFLAVALPGRVDQGQAARAAEAVRVVLARFEEALFEGDGDVLGKADADETAGGDGVAVADAGHRITRRDDLARRIAGNTTRHRFLRPQKTLMLGQSVAPRHARLP</sequence>
<dbReference type="EMBL" id="VSSQ01082771">
    <property type="protein sequence ID" value="MPN31291.1"/>
    <property type="molecule type" value="Genomic_DNA"/>
</dbReference>
<comment type="caution">
    <text evidence="1">The sequence shown here is derived from an EMBL/GenBank/DDBJ whole genome shotgun (WGS) entry which is preliminary data.</text>
</comment>
<organism evidence="1">
    <name type="scientific">bioreactor metagenome</name>
    <dbReference type="NCBI Taxonomy" id="1076179"/>
    <lineage>
        <taxon>unclassified sequences</taxon>
        <taxon>metagenomes</taxon>
        <taxon>ecological metagenomes</taxon>
    </lineage>
</organism>
<accession>A0A645GWM3</accession>
<reference evidence="1" key="1">
    <citation type="submission" date="2019-08" db="EMBL/GenBank/DDBJ databases">
        <authorList>
            <person name="Kucharzyk K."/>
            <person name="Murdoch R.W."/>
            <person name="Higgins S."/>
            <person name="Loffler F."/>
        </authorList>
    </citation>
    <scope>NUCLEOTIDE SEQUENCE</scope>
</reference>